<sequence length="96" mass="10727">CQSGKSSGNYSVSKALHPKEKKTEQSYGASDRCDLCDRKEPSGKIQKTPERRSYGREMPKKVCIVSVPLLNSFILAYLREAAFCDQLILPNVGFLD</sequence>
<organism evidence="2 3">
    <name type="scientific">Araneus ventricosus</name>
    <name type="common">Orbweaver spider</name>
    <name type="synonym">Epeira ventricosa</name>
    <dbReference type="NCBI Taxonomy" id="182803"/>
    <lineage>
        <taxon>Eukaryota</taxon>
        <taxon>Metazoa</taxon>
        <taxon>Ecdysozoa</taxon>
        <taxon>Arthropoda</taxon>
        <taxon>Chelicerata</taxon>
        <taxon>Arachnida</taxon>
        <taxon>Araneae</taxon>
        <taxon>Araneomorphae</taxon>
        <taxon>Entelegynae</taxon>
        <taxon>Araneoidea</taxon>
        <taxon>Araneidae</taxon>
        <taxon>Araneus</taxon>
    </lineage>
</organism>
<evidence type="ECO:0000313" key="2">
    <source>
        <dbReference type="EMBL" id="GBM60788.1"/>
    </source>
</evidence>
<feature type="compositionally biased region" description="Polar residues" evidence="1">
    <location>
        <begin position="1"/>
        <end position="12"/>
    </location>
</feature>
<feature type="compositionally biased region" description="Basic and acidic residues" evidence="1">
    <location>
        <begin position="31"/>
        <end position="53"/>
    </location>
</feature>
<dbReference type="AlphaFoldDB" id="A0A4Y2H7T2"/>
<protein>
    <submittedName>
        <fullName evidence="2">Uncharacterized protein</fullName>
    </submittedName>
</protein>
<feature type="non-terminal residue" evidence="2">
    <location>
        <position position="1"/>
    </location>
</feature>
<feature type="region of interest" description="Disordered" evidence="1">
    <location>
        <begin position="1"/>
        <end position="53"/>
    </location>
</feature>
<gene>
    <name evidence="2" type="ORF">AVEN_224627_1</name>
</gene>
<dbReference type="EMBL" id="BGPR01101760">
    <property type="protein sequence ID" value="GBM60788.1"/>
    <property type="molecule type" value="Genomic_DNA"/>
</dbReference>
<comment type="caution">
    <text evidence="2">The sequence shown here is derived from an EMBL/GenBank/DDBJ whole genome shotgun (WGS) entry which is preliminary data.</text>
</comment>
<dbReference type="Proteomes" id="UP000499080">
    <property type="component" value="Unassembled WGS sequence"/>
</dbReference>
<evidence type="ECO:0000256" key="1">
    <source>
        <dbReference type="SAM" id="MobiDB-lite"/>
    </source>
</evidence>
<reference evidence="2 3" key="1">
    <citation type="journal article" date="2019" name="Sci. Rep.">
        <title>Orb-weaving spider Araneus ventricosus genome elucidates the spidroin gene catalogue.</title>
        <authorList>
            <person name="Kono N."/>
            <person name="Nakamura H."/>
            <person name="Ohtoshi R."/>
            <person name="Moran D.A.P."/>
            <person name="Shinohara A."/>
            <person name="Yoshida Y."/>
            <person name="Fujiwara M."/>
            <person name="Mori M."/>
            <person name="Tomita M."/>
            <person name="Arakawa K."/>
        </authorList>
    </citation>
    <scope>NUCLEOTIDE SEQUENCE [LARGE SCALE GENOMIC DNA]</scope>
</reference>
<evidence type="ECO:0000313" key="3">
    <source>
        <dbReference type="Proteomes" id="UP000499080"/>
    </source>
</evidence>
<name>A0A4Y2H7T2_ARAVE</name>
<keyword evidence="3" id="KW-1185">Reference proteome</keyword>
<proteinExistence type="predicted"/>
<accession>A0A4Y2H7T2</accession>